<keyword evidence="7 8" id="KW-0472">Membrane</keyword>
<evidence type="ECO:0000256" key="1">
    <source>
        <dbReference type="ARBA" id="ARBA00004370"/>
    </source>
</evidence>
<evidence type="ECO:0000256" key="8">
    <source>
        <dbReference type="SAM" id="Phobius"/>
    </source>
</evidence>
<keyword evidence="4" id="KW-0863">Zinc-finger</keyword>
<accession>A0A8K0CP59</accession>
<keyword evidence="9" id="KW-0732">Signal</keyword>
<evidence type="ECO:0000256" key="7">
    <source>
        <dbReference type="ARBA" id="ARBA00023136"/>
    </source>
</evidence>
<evidence type="ECO:0000313" key="11">
    <source>
        <dbReference type="EMBL" id="KAF2888782.1"/>
    </source>
</evidence>
<evidence type="ECO:0000313" key="12">
    <source>
        <dbReference type="Proteomes" id="UP000801492"/>
    </source>
</evidence>
<feature type="chain" id="PRO_5035441129" description="PA domain-containing protein" evidence="9">
    <location>
        <begin position="26"/>
        <end position="194"/>
    </location>
</feature>
<organism evidence="11 12">
    <name type="scientific">Ignelater luminosus</name>
    <name type="common">Cucubano</name>
    <name type="synonym">Pyrophorus luminosus</name>
    <dbReference type="NCBI Taxonomy" id="2038154"/>
    <lineage>
        <taxon>Eukaryota</taxon>
        <taxon>Metazoa</taxon>
        <taxon>Ecdysozoa</taxon>
        <taxon>Arthropoda</taxon>
        <taxon>Hexapoda</taxon>
        <taxon>Insecta</taxon>
        <taxon>Pterygota</taxon>
        <taxon>Neoptera</taxon>
        <taxon>Endopterygota</taxon>
        <taxon>Coleoptera</taxon>
        <taxon>Polyphaga</taxon>
        <taxon>Elateriformia</taxon>
        <taxon>Elateroidea</taxon>
        <taxon>Elateridae</taxon>
        <taxon>Agrypninae</taxon>
        <taxon>Pyrophorini</taxon>
        <taxon>Ignelater</taxon>
    </lineage>
</organism>
<keyword evidence="6 8" id="KW-1133">Transmembrane helix</keyword>
<dbReference type="Proteomes" id="UP000801492">
    <property type="component" value="Unassembled WGS sequence"/>
</dbReference>
<comment type="caution">
    <text evidence="11">The sequence shown here is derived from an EMBL/GenBank/DDBJ whole genome shotgun (WGS) entry which is preliminary data.</text>
</comment>
<gene>
    <name evidence="11" type="ORF">ILUMI_17391</name>
</gene>
<evidence type="ECO:0000256" key="9">
    <source>
        <dbReference type="SAM" id="SignalP"/>
    </source>
</evidence>
<comment type="subcellular location">
    <subcellularLocation>
        <location evidence="1">Membrane</location>
    </subcellularLocation>
</comment>
<dbReference type="GO" id="GO:0008270">
    <property type="term" value="F:zinc ion binding"/>
    <property type="evidence" value="ECO:0007669"/>
    <property type="project" value="UniProtKB-KW"/>
</dbReference>
<evidence type="ECO:0000256" key="2">
    <source>
        <dbReference type="ARBA" id="ARBA00022692"/>
    </source>
</evidence>
<keyword evidence="5" id="KW-0862">Zinc</keyword>
<feature type="signal peptide" evidence="9">
    <location>
        <begin position="1"/>
        <end position="25"/>
    </location>
</feature>
<proteinExistence type="predicted"/>
<reference evidence="11" key="1">
    <citation type="submission" date="2019-08" db="EMBL/GenBank/DDBJ databases">
        <title>The genome of the North American firefly Photinus pyralis.</title>
        <authorList>
            <consortium name="Photinus pyralis genome working group"/>
            <person name="Fallon T.R."/>
            <person name="Sander Lower S.E."/>
            <person name="Weng J.-K."/>
        </authorList>
    </citation>
    <scope>NUCLEOTIDE SEQUENCE</scope>
    <source>
        <strain evidence="11">TRF0915ILg1</strain>
        <tissue evidence="11">Whole body</tissue>
    </source>
</reference>
<dbReference type="Gene3D" id="3.50.30.30">
    <property type="match status" value="1"/>
</dbReference>
<dbReference type="OrthoDB" id="8062037at2759"/>
<evidence type="ECO:0000259" key="10">
    <source>
        <dbReference type="Pfam" id="PF02225"/>
    </source>
</evidence>
<dbReference type="Pfam" id="PF02225">
    <property type="entry name" value="PA"/>
    <property type="match status" value="1"/>
</dbReference>
<keyword evidence="12" id="KW-1185">Reference proteome</keyword>
<protein>
    <recommendedName>
        <fullName evidence="10">PA domain-containing protein</fullName>
    </recommendedName>
</protein>
<feature type="transmembrane region" description="Helical" evidence="8">
    <location>
        <begin position="175"/>
        <end position="193"/>
    </location>
</feature>
<dbReference type="GO" id="GO:0016020">
    <property type="term" value="C:membrane"/>
    <property type="evidence" value="ECO:0007669"/>
    <property type="project" value="UniProtKB-SubCell"/>
</dbReference>
<feature type="domain" description="PA" evidence="10">
    <location>
        <begin position="59"/>
        <end position="149"/>
    </location>
</feature>
<dbReference type="InterPro" id="IPR003137">
    <property type="entry name" value="PA_domain"/>
</dbReference>
<dbReference type="CDD" id="cd02123">
    <property type="entry name" value="PA_C_RZF_like"/>
    <property type="match status" value="1"/>
</dbReference>
<evidence type="ECO:0000256" key="4">
    <source>
        <dbReference type="ARBA" id="ARBA00022771"/>
    </source>
</evidence>
<evidence type="ECO:0000256" key="3">
    <source>
        <dbReference type="ARBA" id="ARBA00022723"/>
    </source>
</evidence>
<dbReference type="EMBL" id="VTPC01073837">
    <property type="protein sequence ID" value="KAF2888782.1"/>
    <property type="molecule type" value="Genomic_DNA"/>
</dbReference>
<dbReference type="InterPro" id="IPR044744">
    <property type="entry name" value="ZNRF4/RNF13/RNF167_PA"/>
</dbReference>
<evidence type="ECO:0000256" key="5">
    <source>
        <dbReference type="ARBA" id="ARBA00022833"/>
    </source>
</evidence>
<feature type="non-terminal residue" evidence="11">
    <location>
        <position position="1"/>
    </location>
</feature>
<keyword evidence="3" id="KW-0479">Metal-binding</keyword>
<evidence type="ECO:0000256" key="6">
    <source>
        <dbReference type="ARBA" id="ARBA00022989"/>
    </source>
</evidence>
<keyword evidence="2 8" id="KW-0812">Transmembrane</keyword>
<dbReference type="FunFam" id="3.50.30.30:FF:000026">
    <property type="entry name" value="E3 ubiquitin-protein ligase RNF13"/>
    <property type="match status" value="1"/>
</dbReference>
<sequence>MAIKINLLQIRQYIIILCLLKDVASDILVLPINGQYIAEEFRDMPSTFGNSLPYEGLRGMVVYADPPDACKSINKHPELPDYSGKWIILISRSPENCSFEHKVRMAQNVSYDGVIVHNVGSDGLEPMSAKDSNGIYIPSVFVGETTGRMLKELYCNSQYFIIINSEMPFNINTHLLLPFAIVVGICFVVMVIFM</sequence>
<name>A0A8K0CP59_IGNLU</name>
<dbReference type="GO" id="GO:0005737">
    <property type="term" value="C:cytoplasm"/>
    <property type="evidence" value="ECO:0007669"/>
    <property type="project" value="UniProtKB-ARBA"/>
</dbReference>
<dbReference type="AlphaFoldDB" id="A0A8K0CP59"/>